<dbReference type="AlphaFoldDB" id="A8N3L9"/>
<name>A8N3L9_COPC7</name>
<dbReference type="EMBL" id="AACS02000001">
    <property type="protein sequence ID" value="EAU92419.1"/>
    <property type="molecule type" value="Genomic_DNA"/>
</dbReference>
<feature type="region of interest" description="Disordered" evidence="1">
    <location>
        <begin position="1"/>
        <end position="110"/>
    </location>
</feature>
<feature type="compositionally biased region" description="Basic and acidic residues" evidence="1">
    <location>
        <begin position="65"/>
        <end position="86"/>
    </location>
</feature>
<dbReference type="InParanoid" id="A8N3L9"/>
<evidence type="ECO:0000313" key="2">
    <source>
        <dbReference type="EMBL" id="EAU92419.1"/>
    </source>
</evidence>
<dbReference type="eggNOG" id="ENOG502R08I">
    <property type="taxonomic scope" value="Eukaryota"/>
</dbReference>
<reference evidence="2 3" key="1">
    <citation type="journal article" date="2010" name="Proc. Natl. Acad. Sci. U.S.A.">
        <title>Insights into evolution of multicellular fungi from the assembled chromosomes of the mushroom Coprinopsis cinerea (Coprinus cinereus).</title>
        <authorList>
            <person name="Stajich J.E."/>
            <person name="Wilke S.K."/>
            <person name="Ahren D."/>
            <person name="Au C.H."/>
            <person name="Birren B.W."/>
            <person name="Borodovsky M."/>
            <person name="Burns C."/>
            <person name="Canback B."/>
            <person name="Casselton L.A."/>
            <person name="Cheng C.K."/>
            <person name="Deng J."/>
            <person name="Dietrich F.S."/>
            <person name="Fargo D.C."/>
            <person name="Farman M.L."/>
            <person name="Gathman A.C."/>
            <person name="Goldberg J."/>
            <person name="Guigo R."/>
            <person name="Hoegger P.J."/>
            <person name="Hooker J.B."/>
            <person name="Huggins A."/>
            <person name="James T.Y."/>
            <person name="Kamada T."/>
            <person name="Kilaru S."/>
            <person name="Kodira C."/>
            <person name="Kues U."/>
            <person name="Kupfer D."/>
            <person name="Kwan H.S."/>
            <person name="Lomsadze A."/>
            <person name="Li W."/>
            <person name="Lilly W.W."/>
            <person name="Ma L.J."/>
            <person name="Mackey A.J."/>
            <person name="Manning G."/>
            <person name="Martin F."/>
            <person name="Muraguchi H."/>
            <person name="Natvig D.O."/>
            <person name="Palmerini H."/>
            <person name="Ramesh M.A."/>
            <person name="Rehmeyer C.J."/>
            <person name="Roe B.A."/>
            <person name="Shenoy N."/>
            <person name="Stanke M."/>
            <person name="Ter-Hovhannisyan V."/>
            <person name="Tunlid A."/>
            <person name="Velagapudi R."/>
            <person name="Vision T.J."/>
            <person name="Zeng Q."/>
            <person name="Zolan M.E."/>
            <person name="Pukkila P.J."/>
        </authorList>
    </citation>
    <scope>NUCLEOTIDE SEQUENCE [LARGE SCALE GENOMIC DNA]</scope>
    <source>
        <strain evidence="3">Okayama-7 / 130 / ATCC MYA-4618 / FGSC 9003</strain>
    </source>
</reference>
<evidence type="ECO:0000256" key="1">
    <source>
        <dbReference type="SAM" id="MobiDB-lite"/>
    </source>
</evidence>
<protein>
    <submittedName>
        <fullName evidence="2">Uncharacterized protein</fullName>
    </submittedName>
</protein>
<dbReference type="RefSeq" id="XP_001829459.1">
    <property type="nucleotide sequence ID" value="XM_001829407.2"/>
</dbReference>
<feature type="compositionally biased region" description="Polar residues" evidence="1">
    <location>
        <begin position="91"/>
        <end position="101"/>
    </location>
</feature>
<proteinExistence type="predicted"/>
<dbReference type="Proteomes" id="UP000001861">
    <property type="component" value="Unassembled WGS sequence"/>
</dbReference>
<dbReference type="OrthoDB" id="3228420at2759"/>
<dbReference type="OMA" id="REFAHHK"/>
<keyword evidence="3" id="KW-1185">Reference proteome</keyword>
<sequence>MVENPLAQHIPAVKVGGRRHSAAARPKALPKEDTADKTPTVNKGEGEEGAREESDEDDAPKKKRDHNDKKVKEYAHSKAESTRPTRDVMNNFKSFTGQRISQPAGKGLGL</sequence>
<evidence type="ECO:0000313" key="3">
    <source>
        <dbReference type="Proteomes" id="UP000001861"/>
    </source>
</evidence>
<dbReference type="GeneID" id="6005888"/>
<comment type="caution">
    <text evidence="2">The sequence shown here is derived from an EMBL/GenBank/DDBJ whole genome shotgun (WGS) entry which is preliminary data.</text>
</comment>
<organism evidence="2 3">
    <name type="scientific">Coprinopsis cinerea (strain Okayama-7 / 130 / ATCC MYA-4618 / FGSC 9003)</name>
    <name type="common">Inky cap fungus</name>
    <name type="synonym">Hormographiella aspergillata</name>
    <dbReference type="NCBI Taxonomy" id="240176"/>
    <lineage>
        <taxon>Eukaryota</taxon>
        <taxon>Fungi</taxon>
        <taxon>Dikarya</taxon>
        <taxon>Basidiomycota</taxon>
        <taxon>Agaricomycotina</taxon>
        <taxon>Agaricomycetes</taxon>
        <taxon>Agaricomycetidae</taxon>
        <taxon>Agaricales</taxon>
        <taxon>Agaricineae</taxon>
        <taxon>Psathyrellaceae</taxon>
        <taxon>Coprinopsis</taxon>
    </lineage>
</organism>
<accession>A8N3L9</accession>
<dbReference type="VEuPathDB" id="FungiDB:CC1G_00638"/>
<dbReference type="KEGG" id="cci:CC1G_00638"/>
<gene>
    <name evidence="2" type="ORF">CC1G_00638</name>
</gene>